<evidence type="ECO:0000313" key="2">
    <source>
        <dbReference type="Proteomes" id="UP000054937"/>
    </source>
</evidence>
<dbReference type="InParanoid" id="A0A0V0QHD3"/>
<gene>
    <name evidence="1" type="ORF">PPERSA_01551</name>
</gene>
<accession>A0A0V0QHD3</accession>
<keyword evidence="2" id="KW-1185">Reference proteome</keyword>
<dbReference type="AlphaFoldDB" id="A0A0V0QHD3"/>
<dbReference type="Proteomes" id="UP000054937">
    <property type="component" value="Unassembled WGS sequence"/>
</dbReference>
<comment type="caution">
    <text evidence="1">The sequence shown here is derived from an EMBL/GenBank/DDBJ whole genome shotgun (WGS) entry which is preliminary data.</text>
</comment>
<sequence>MTDYPQNNNYNNQSSVYGRNENLANFSLANKENYGNFNKYGKLSSNTTFAPNQYNNDNITQDNRNSYKQNLYKNSNNYGQINEQFSNQFDQSRQSNFSDNRSTFDRQSNLQKIGNIQQFKVY</sequence>
<evidence type="ECO:0000313" key="1">
    <source>
        <dbReference type="EMBL" id="KRX01681.1"/>
    </source>
</evidence>
<dbReference type="EMBL" id="LDAU01000166">
    <property type="protein sequence ID" value="KRX01681.1"/>
    <property type="molecule type" value="Genomic_DNA"/>
</dbReference>
<name>A0A0V0QHD3_PSEPJ</name>
<proteinExistence type="predicted"/>
<reference evidence="1 2" key="1">
    <citation type="journal article" date="2015" name="Sci. Rep.">
        <title>Genome of the facultative scuticociliatosis pathogen Pseudocohnilembus persalinus provides insight into its virulence through horizontal gene transfer.</title>
        <authorList>
            <person name="Xiong J."/>
            <person name="Wang G."/>
            <person name="Cheng J."/>
            <person name="Tian M."/>
            <person name="Pan X."/>
            <person name="Warren A."/>
            <person name="Jiang C."/>
            <person name="Yuan D."/>
            <person name="Miao W."/>
        </authorList>
    </citation>
    <scope>NUCLEOTIDE SEQUENCE [LARGE SCALE GENOMIC DNA]</scope>
    <source>
        <strain evidence="1">36N120E</strain>
    </source>
</reference>
<organism evidence="1 2">
    <name type="scientific">Pseudocohnilembus persalinus</name>
    <name type="common">Ciliate</name>
    <dbReference type="NCBI Taxonomy" id="266149"/>
    <lineage>
        <taxon>Eukaryota</taxon>
        <taxon>Sar</taxon>
        <taxon>Alveolata</taxon>
        <taxon>Ciliophora</taxon>
        <taxon>Intramacronucleata</taxon>
        <taxon>Oligohymenophorea</taxon>
        <taxon>Scuticociliatia</taxon>
        <taxon>Philasterida</taxon>
        <taxon>Pseudocohnilembidae</taxon>
        <taxon>Pseudocohnilembus</taxon>
    </lineage>
</organism>
<protein>
    <submittedName>
        <fullName evidence="1">Uncharacterized protein</fullName>
    </submittedName>
</protein>